<organism evidence="6 7">
    <name type="scientific">Linum tenue</name>
    <dbReference type="NCBI Taxonomy" id="586396"/>
    <lineage>
        <taxon>Eukaryota</taxon>
        <taxon>Viridiplantae</taxon>
        <taxon>Streptophyta</taxon>
        <taxon>Embryophyta</taxon>
        <taxon>Tracheophyta</taxon>
        <taxon>Spermatophyta</taxon>
        <taxon>Magnoliopsida</taxon>
        <taxon>eudicotyledons</taxon>
        <taxon>Gunneridae</taxon>
        <taxon>Pentapetalae</taxon>
        <taxon>rosids</taxon>
        <taxon>fabids</taxon>
        <taxon>Malpighiales</taxon>
        <taxon>Linaceae</taxon>
        <taxon>Linum</taxon>
    </lineage>
</organism>
<evidence type="ECO:0000313" key="7">
    <source>
        <dbReference type="Proteomes" id="UP001154282"/>
    </source>
</evidence>
<keyword evidence="2" id="KW-0238">DNA-binding</keyword>
<dbReference type="InterPro" id="IPR036093">
    <property type="entry name" value="NAC_dom_sf"/>
</dbReference>
<keyword evidence="3" id="KW-0804">Transcription</keyword>
<dbReference type="InterPro" id="IPR003441">
    <property type="entry name" value="NAC-dom"/>
</dbReference>
<evidence type="ECO:0000313" key="6">
    <source>
        <dbReference type="EMBL" id="CAI0416998.1"/>
    </source>
</evidence>
<dbReference type="EMBL" id="CAMGYJ010000005">
    <property type="protein sequence ID" value="CAI0416998.1"/>
    <property type="molecule type" value="Genomic_DNA"/>
</dbReference>
<reference evidence="6" key="1">
    <citation type="submission" date="2022-08" db="EMBL/GenBank/DDBJ databases">
        <authorList>
            <person name="Gutierrez-Valencia J."/>
        </authorList>
    </citation>
    <scope>NUCLEOTIDE SEQUENCE</scope>
</reference>
<dbReference type="GO" id="GO:0048731">
    <property type="term" value="P:system development"/>
    <property type="evidence" value="ECO:0007669"/>
    <property type="project" value="TreeGrafter"/>
</dbReference>
<dbReference type="PANTHER" id="PTHR31719:SF164">
    <property type="entry name" value="NAC DOMAIN-CONTAINING PROTEIN"/>
    <property type="match status" value="1"/>
</dbReference>
<dbReference type="GO" id="GO:0006355">
    <property type="term" value="P:regulation of DNA-templated transcription"/>
    <property type="evidence" value="ECO:0007669"/>
    <property type="project" value="InterPro"/>
</dbReference>
<gene>
    <name evidence="6" type="ORF">LITE_LOCUS17162</name>
</gene>
<keyword evidence="1" id="KW-0805">Transcription regulation</keyword>
<sequence>GSLGFPIVLSVSDRLLRSKGSGIPRWEFRNQHLQTVVPVSGNPSFVSYHSLPVGYHFSPSDEELVEFYLPKKVRGEGFPYNVIPDCDLYGDKAPWEMFPRDAGTGRDRFFVFTQLKWLSKKRVSRSAPIFYGKNNKIGTRKQFVFKVKKGKEGSSCGALDYA</sequence>
<dbReference type="PROSITE" id="PS51005">
    <property type="entry name" value="NAC"/>
    <property type="match status" value="1"/>
</dbReference>
<evidence type="ECO:0000256" key="2">
    <source>
        <dbReference type="ARBA" id="ARBA00023125"/>
    </source>
</evidence>
<dbReference type="Gene3D" id="2.170.150.80">
    <property type="entry name" value="NAC domain"/>
    <property type="match status" value="1"/>
</dbReference>
<proteinExistence type="predicted"/>
<keyword evidence="4" id="KW-0539">Nucleus</keyword>
<evidence type="ECO:0000259" key="5">
    <source>
        <dbReference type="PROSITE" id="PS51005"/>
    </source>
</evidence>
<dbReference type="GO" id="GO:0003677">
    <property type="term" value="F:DNA binding"/>
    <property type="evidence" value="ECO:0007669"/>
    <property type="project" value="UniProtKB-KW"/>
</dbReference>
<dbReference type="AlphaFoldDB" id="A0AAV0K7I0"/>
<accession>A0AAV0K7I0</accession>
<evidence type="ECO:0000256" key="4">
    <source>
        <dbReference type="ARBA" id="ARBA00023242"/>
    </source>
</evidence>
<evidence type="ECO:0000256" key="3">
    <source>
        <dbReference type="ARBA" id="ARBA00023163"/>
    </source>
</evidence>
<feature type="domain" description="NAC" evidence="5">
    <location>
        <begin position="51"/>
        <end position="162"/>
    </location>
</feature>
<comment type="caution">
    <text evidence="6">The sequence shown here is derived from an EMBL/GenBank/DDBJ whole genome shotgun (WGS) entry which is preliminary data.</text>
</comment>
<protein>
    <recommendedName>
        <fullName evidence="5">NAC domain-containing protein</fullName>
    </recommendedName>
</protein>
<keyword evidence="7" id="KW-1185">Reference proteome</keyword>
<dbReference type="Pfam" id="PF02365">
    <property type="entry name" value="NAM"/>
    <property type="match status" value="1"/>
</dbReference>
<name>A0AAV0K7I0_9ROSI</name>
<feature type="non-terminal residue" evidence="6">
    <location>
        <position position="1"/>
    </location>
</feature>
<evidence type="ECO:0000256" key="1">
    <source>
        <dbReference type="ARBA" id="ARBA00023015"/>
    </source>
</evidence>
<dbReference type="PANTHER" id="PTHR31719">
    <property type="entry name" value="NAC TRANSCRIPTION FACTOR 56"/>
    <property type="match status" value="1"/>
</dbReference>
<dbReference type="Proteomes" id="UP001154282">
    <property type="component" value="Unassembled WGS sequence"/>
</dbReference>
<dbReference type="SUPFAM" id="SSF101941">
    <property type="entry name" value="NAC domain"/>
    <property type="match status" value="1"/>
</dbReference>